<keyword evidence="2" id="KW-1185">Reference proteome</keyword>
<dbReference type="Proteomes" id="UP000828048">
    <property type="component" value="Chromosome 1"/>
</dbReference>
<reference evidence="1 2" key="1">
    <citation type="journal article" date="2021" name="Hortic Res">
        <title>High-quality reference genome and annotation aids understanding of berry development for evergreen blueberry (Vaccinium darrowii).</title>
        <authorList>
            <person name="Yu J."/>
            <person name="Hulse-Kemp A.M."/>
            <person name="Babiker E."/>
            <person name="Staton M."/>
        </authorList>
    </citation>
    <scope>NUCLEOTIDE SEQUENCE [LARGE SCALE GENOMIC DNA]</scope>
    <source>
        <strain evidence="2">cv. NJ 8807/NJ 8810</strain>
        <tissue evidence="1">Young leaf</tissue>
    </source>
</reference>
<dbReference type="EMBL" id="CM037151">
    <property type="protein sequence ID" value="KAH7842330.1"/>
    <property type="molecule type" value="Genomic_DNA"/>
</dbReference>
<sequence>MEKQLQHIIHHEHPLTLFNEDNGNNSRGEECMACEKPILMGPSLSCTQCDTGTVFLHKFCGELPDEMNHFGHPDHPLFLYHWPGNPHLRCYACDQPTSSGFVYWCTNTLCGFYLDVGCARLARTVEHSSLHKHPLTLHLKPCSFCCDACGVKHEEPGLIYLCSSCSFWVHSDCVSLPVRIEHTSHHPHPLTLVSPWKKSEIYNFKMYCDICSKEVGGKNCIYHCAECTYFAHIQCAISISPADTKSHQDPAGADDHPQLPTQISYLSMPDESSSNDLANSLMEKVSLLGASEVGRGLKQGRCDHNPTLLDAQTNEVCDACVRPISTPYYNCSECHLVLHKSCAELPSEIQHPFHTIHRLVLQKTSLFKCDACGRYCNGFSYGCHTGSCNFDLDINCAYLPTTIRHEAHEHPLNLVNDDCHEWCSCCHSDCSDLYKFRCRDCKFNLHIPCASLPQTLRHRYDRHHALILKYTPVGIKLEEYYCEICEEEMNTKLWFYYCADCNYAFHTKCLYTAADESANVKLGTIIHMRNHPHPLTLARKANYKPVCDMCHGPIVNSAIGTSVFQCKVCDFTVDFLCGRYSAIV</sequence>
<evidence type="ECO:0000313" key="2">
    <source>
        <dbReference type="Proteomes" id="UP000828048"/>
    </source>
</evidence>
<proteinExistence type="predicted"/>
<evidence type="ECO:0000313" key="1">
    <source>
        <dbReference type="EMBL" id="KAH7842330.1"/>
    </source>
</evidence>
<comment type="caution">
    <text evidence="1">The sequence shown here is derived from an EMBL/GenBank/DDBJ whole genome shotgun (WGS) entry which is preliminary data.</text>
</comment>
<gene>
    <name evidence="1" type="ORF">Vadar_004035</name>
</gene>
<name>A0ACB7XP75_9ERIC</name>
<accession>A0ACB7XP75</accession>
<organism evidence="1 2">
    <name type="scientific">Vaccinium darrowii</name>
    <dbReference type="NCBI Taxonomy" id="229202"/>
    <lineage>
        <taxon>Eukaryota</taxon>
        <taxon>Viridiplantae</taxon>
        <taxon>Streptophyta</taxon>
        <taxon>Embryophyta</taxon>
        <taxon>Tracheophyta</taxon>
        <taxon>Spermatophyta</taxon>
        <taxon>Magnoliopsida</taxon>
        <taxon>eudicotyledons</taxon>
        <taxon>Gunneridae</taxon>
        <taxon>Pentapetalae</taxon>
        <taxon>asterids</taxon>
        <taxon>Ericales</taxon>
        <taxon>Ericaceae</taxon>
        <taxon>Vaccinioideae</taxon>
        <taxon>Vaccinieae</taxon>
        <taxon>Vaccinium</taxon>
    </lineage>
</organism>
<protein>
    <submittedName>
        <fullName evidence="1">Uncharacterized protein</fullName>
    </submittedName>
</protein>